<dbReference type="Gene3D" id="3.10.620.30">
    <property type="match status" value="1"/>
</dbReference>
<dbReference type="EMBL" id="BMKP01000007">
    <property type="protein sequence ID" value="GGF18702.1"/>
    <property type="molecule type" value="Genomic_DNA"/>
</dbReference>
<evidence type="ECO:0000259" key="1">
    <source>
        <dbReference type="Pfam" id="PF12969"/>
    </source>
</evidence>
<evidence type="ECO:0000313" key="2">
    <source>
        <dbReference type="EMBL" id="GGF18702.1"/>
    </source>
</evidence>
<keyword evidence="3" id="KW-1185">Reference proteome</keyword>
<sequence length="656" mass="75536">MKLQTTIISIVVILTSIAVKAQNYELGKVTVAELEEKVHPKDTAAAAAILFKRGKTFFTYSSERGFTANNVYEFRIKIYKTEGLSWANQKVSYYVGYENLGDDSVKFSNAVTYNLENGTIIKTKLDSEGHFKNKINKYWNQETITLPNVKAGSVIEFKYILRSENIVRLPDFDFQYDIPVNFFEYKTEIPEFFLYKTLLIGSTKIHTSAELVDSRQVYASGYKEINSLYTFQGIPALRNEKFVDNIENYRGSIQNELERKRFPDMPVVDYTNTWEGVATTIYKNKDFGEELKLKDYFLNDLKALLQNVDSHEERLNVIFKFVQNKMNWNKEKGYYVDKGVKKAYETKTGNVAEINFILIAMLKNAGINADPVLVSTLENGTPVFPNRTVFNYVIAEAEIGGKKILLDATNKLTAPNVLPLNLLNWKGRLIKEDGSSEEVEMITSVLSKDNYNLTAVINPALKKIEGQLRIKRSDYSAFNFREINSGKSEDSYLEKLENDLNKSEVEEYTIENKKEDLSKPVIENFSFTLNSPYDIINGKIYLRPLLFYTDTTNPFVQEQRQASIYFGYPHQYVYNISFEMPEGYVVESLPKPKRISLENKEASFLMNAASNENKIMIQVIKEINKPIFAAEDYEMLKEFFQKIIVSQNEKIVLKKI</sequence>
<dbReference type="Gene3D" id="2.60.120.1130">
    <property type="match status" value="1"/>
</dbReference>
<reference evidence="3" key="1">
    <citation type="journal article" date="2019" name="Int. J. Syst. Evol. Microbiol.">
        <title>The Global Catalogue of Microorganisms (GCM) 10K type strain sequencing project: providing services to taxonomists for standard genome sequencing and annotation.</title>
        <authorList>
            <consortium name="The Broad Institute Genomics Platform"/>
            <consortium name="The Broad Institute Genome Sequencing Center for Infectious Disease"/>
            <person name="Wu L."/>
            <person name="Ma J."/>
        </authorList>
    </citation>
    <scope>NUCLEOTIDE SEQUENCE [LARGE SCALE GENOMIC DNA]</scope>
    <source>
        <strain evidence="3">CGMCC 1.16060</strain>
    </source>
</reference>
<dbReference type="InterPro" id="IPR038765">
    <property type="entry name" value="Papain-like_cys_pep_sf"/>
</dbReference>
<protein>
    <recommendedName>
        <fullName evidence="1">DUF3857 domain-containing protein</fullName>
    </recommendedName>
</protein>
<gene>
    <name evidence="2" type="ORF">GCM10011518_30140</name>
</gene>
<dbReference type="Gene3D" id="2.60.40.3140">
    <property type="match status" value="1"/>
</dbReference>
<accession>A0ABQ1UJN4</accession>
<proteinExistence type="predicted"/>
<evidence type="ECO:0000313" key="3">
    <source>
        <dbReference type="Proteomes" id="UP000655016"/>
    </source>
</evidence>
<dbReference type="InterPro" id="IPR024618">
    <property type="entry name" value="DUF3857"/>
</dbReference>
<organism evidence="2 3">
    <name type="scientific">Flavobacterium limi</name>
    <dbReference type="NCBI Taxonomy" id="2045105"/>
    <lineage>
        <taxon>Bacteria</taxon>
        <taxon>Pseudomonadati</taxon>
        <taxon>Bacteroidota</taxon>
        <taxon>Flavobacteriia</taxon>
        <taxon>Flavobacteriales</taxon>
        <taxon>Flavobacteriaceae</taxon>
        <taxon>Flavobacterium</taxon>
    </lineage>
</organism>
<dbReference type="SUPFAM" id="SSF54001">
    <property type="entry name" value="Cysteine proteinases"/>
    <property type="match status" value="1"/>
</dbReference>
<dbReference type="Pfam" id="PF12969">
    <property type="entry name" value="DUF3857"/>
    <property type="match status" value="1"/>
</dbReference>
<feature type="domain" description="DUF3857" evidence="1">
    <location>
        <begin position="71"/>
        <end position="191"/>
    </location>
</feature>
<comment type="caution">
    <text evidence="2">The sequence shown here is derived from an EMBL/GenBank/DDBJ whole genome shotgun (WGS) entry which is preliminary data.</text>
</comment>
<dbReference type="Proteomes" id="UP000655016">
    <property type="component" value="Unassembled WGS sequence"/>
</dbReference>
<name>A0ABQ1UJN4_9FLAO</name>
<dbReference type="RefSeq" id="WP_163395269.1">
    <property type="nucleotide sequence ID" value="NZ_BMKP01000007.1"/>
</dbReference>